<dbReference type="InterPro" id="IPR003838">
    <property type="entry name" value="ABC3_permease_C"/>
</dbReference>
<dbReference type="OrthoDB" id="3268975at2"/>
<gene>
    <name evidence="9" type="ORF">SAMN04488134_107128</name>
</gene>
<feature type="transmembrane region" description="Helical" evidence="7">
    <location>
        <begin position="630"/>
        <end position="653"/>
    </location>
</feature>
<dbReference type="STRING" id="872970.SAMN04488134_107128"/>
<dbReference type="PANTHER" id="PTHR30572:SF4">
    <property type="entry name" value="ABC TRANSPORTER PERMEASE YTRF"/>
    <property type="match status" value="1"/>
</dbReference>
<accession>A0A1H8PNH8</accession>
<feature type="transmembrane region" description="Helical" evidence="7">
    <location>
        <begin position="824"/>
        <end position="847"/>
    </location>
</feature>
<reference evidence="9 10" key="1">
    <citation type="submission" date="2016-10" db="EMBL/GenBank/DDBJ databases">
        <authorList>
            <person name="de Groot N.N."/>
        </authorList>
    </citation>
    <scope>NUCLEOTIDE SEQUENCE [LARGE SCALE GENOMIC DNA]</scope>
    <source>
        <strain evidence="9 10">CGMCC 1.10434</strain>
    </source>
</reference>
<evidence type="ECO:0000256" key="3">
    <source>
        <dbReference type="ARBA" id="ARBA00022692"/>
    </source>
</evidence>
<dbReference type="EMBL" id="FODJ01000007">
    <property type="protein sequence ID" value="SEO43331.1"/>
    <property type="molecule type" value="Genomic_DNA"/>
</dbReference>
<dbReference type="RefSeq" id="WP_091498002.1">
    <property type="nucleotide sequence ID" value="NZ_FODJ01000007.1"/>
</dbReference>
<dbReference type="Proteomes" id="UP000199300">
    <property type="component" value="Unassembled WGS sequence"/>
</dbReference>
<feature type="transmembrane region" description="Helical" evidence="7">
    <location>
        <begin position="551"/>
        <end position="573"/>
    </location>
</feature>
<dbReference type="PANTHER" id="PTHR30572">
    <property type="entry name" value="MEMBRANE COMPONENT OF TRANSPORTER-RELATED"/>
    <property type="match status" value="1"/>
</dbReference>
<comment type="similarity">
    <text evidence="6">Belongs to the ABC-4 integral membrane protein family.</text>
</comment>
<evidence type="ECO:0000256" key="5">
    <source>
        <dbReference type="ARBA" id="ARBA00023136"/>
    </source>
</evidence>
<keyword evidence="5 7" id="KW-0472">Membrane</keyword>
<dbReference type="InterPro" id="IPR050250">
    <property type="entry name" value="Macrolide_Exporter_MacB"/>
</dbReference>
<protein>
    <submittedName>
        <fullName evidence="9">FtsX-like permease family protein</fullName>
    </submittedName>
</protein>
<feature type="transmembrane region" description="Helical" evidence="7">
    <location>
        <begin position="868"/>
        <end position="892"/>
    </location>
</feature>
<name>A0A1H8PNH8_9BACI</name>
<organism evidence="9 10">
    <name type="scientific">Amphibacillus marinus</name>
    <dbReference type="NCBI Taxonomy" id="872970"/>
    <lineage>
        <taxon>Bacteria</taxon>
        <taxon>Bacillati</taxon>
        <taxon>Bacillota</taxon>
        <taxon>Bacilli</taxon>
        <taxon>Bacillales</taxon>
        <taxon>Bacillaceae</taxon>
        <taxon>Amphibacillus</taxon>
    </lineage>
</organism>
<evidence type="ECO:0000313" key="9">
    <source>
        <dbReference type="EMBL" id="SEO43331.1"/>
    </source>
</evidence>
<keyword evidence="3 7" id="KW-0812">Transmembrane</keyword>
<keyword evidence="4 7" id="KW-1133">Transmembrane helix</keyword>
<feature type="domain" description="ABC3 transporter permease C-terminal" evidence="8">
    <location>
        <begin position="741"/>
        <end position="850"/>
    </location>
</feature>
<evidence type="ECO:0000259" key="8">
    <source>
        <dbReference type="Pfam" id="PF02687"/>
    </source>
</evidence>
<feature type="transmembrane region" description="Helical" evidence="7">
    <location>
        <begin position="738"/>
        <end position="759"/>
    </location>
</feature>
<feature type="transmembrane region" description="Helical" evidence="7">
    <location>
        <begin position="594"/>
        <end position="618"/>
    </location>
</feature>
<dbReference type="Pfam" id="PF02687">
    <property type="entry name" value="FtsX"/>
    <property type="match status" value="2"/>
</dbReference>
<evidence type="ECO:0000256" key="6">
    <source>
        <dbReference type="ARBA" id="ARBA00038076"/>
    </source>
</evidence>
<evidence type="ECO:0000256" key="2">
    <source>
        <dbReference type="ARBA" id="ARBA00022475"/>
    </source>
</evidence>
<dbReference type="GO" id="GO:0022857">
    <property type="term" value="F:transmembrane transporter activity"/>
    <property type="evidence" value="ECO:0007669"/>
    <property type="project" value="TreeGrafter"/>
</dbReference>
<comment type="subcellular location">
    <subcellularLocation>
        <location evidence="1">Cell membrane</location>
        <topology evidence="1">Multi-pass membrane protein</topology>
    </subcellularLocation>
</comment>
<sequence length="894" mass="100332">MIRFIWQNWKRKKERLFLLLFGVLVIAAGLSYLVGLSDQNQVTITEELQQRWQSSYHIVVRPVASRSETERDQLLDTNFLSGISGGISFAQYEQINRISGVEIAAPIAFLGHVHFFLKLDDPDLPEQGLYRFTRKNIMGDGINQLTDTFTAYQSVNQHPGDPSIFSPYYAPFGEGTNPIMQSQLMAAIDPVQEAELVGLDQAILAVGDSHYFDLADDVSPLTEETIYELPVLISNHSYTNSELIYTYEKLDVPIDNDESPSQIYQQLEALGGEAYLDELVGERVEQFHYSDDQLFTYFANSISGYHLETGERYNENLLVQDYFNLVTQVAPLAYQQEQSPYPEQWPHAYQLQTVNIDVAISDQESFTGYRDEVSYEQSLPFIEPQWIGFYDPGLLAITQDPSTELPMETYRPIRAELVLDPELQPINPPRLLEPIGAGQSFLTSPPTMLTTLEYAEQLLGDEIISAIRIKVEGVDDLVEQSQMKLEQIANQIEQETGLITDIMLGSSPQQTLVYVPESDTDATEGWFQQPWIKLGAAMTIFREATLGYKTILIMVIAVAVMYVWASGLISLQARKKELAILLAVGWRPSQLGKLLLTESAMLGGLTALVSWLILGFSYWSEGVNFSSVRFVLTGVIGAVIYLLGSILPITLAMRLSPAQTMQRGEVVTASKMLFPTKGIVTMATNYFFRKWKRYILSVLTIALPSSLLAVFLSITLRLQGVMYTTILGEYIAVEVGQVQYIASIAALIIALLTSVEMMWQNVSERQPELALLKALGWRNNQVRFLIWLEGFLTGFFASLIAIMLSLSISAWLEQAWTSAQLSDLLWAGLIPLAVGLIGAVIPAERAIHVTPINGLRSGYTNRAILERWLKWLFILLALGLVIMLAYLIYLLFGR</sequence>
<dbReference type="AlphaFoldDB" id="A0A1H8PNH8"/>
<dbReference type="GO" id="GO:0005886">
    <property type="term" value="C:plasma membrane"/>
    <property type="evidence" value="ECO:0007669"/>
    <property type="project" value="UniProtKB-SubCell"/>
</dbReference>
<evidence type="ECO:0000256" key="4">
    <source>
        <dbReference type="ARBA" id="ARBA00022989"/>
    </source>
</evidence>
<evidence type="ECO:0000256" key="1">
    <source>
        <dbReference type="ARBA" id="ARBA00004651"/>
    </source>
</evidence>
<feature type="transmembrane region" description="Helical" evidence="7">
    <location>
        <begin position="784"/>
        <end position="812"/>
    </location>
</feature>
<proteinExistence type="inferred from homology"/>
<keyword evidence="10" id="KW-1185">Reference proteome</keyword>
<feature type="domain" description="ABC3 transporter permease C-terminal" evidence="8">
    <location>
        <begin position="551"/>
        <end position="657"/>
    </location>
</feature>
<evidence type="ECO:0000256" key="7">
    <source>
        <dbReference type="SAM" id="Phobius"/>
    </source>
</evidence>
<keyword evidence="2" id="KW-1003">Cell membrane</keyword>
<feature type="transmembrane region" description="Helical" evidence="7">
    <location>
        <begin position="694"/>
        <end position="718"/>
    </location>
</feature>
<evidence type="ECO:0000313" key="10">
    <source>
        <dbReference type="Proteomes" id="UP000199300"/>
    </source>
</evidence>